<keyword evidence="1" id="KW-0614">Plasmid</keyword>
<dbReference type="EMBL" id="CP064790">
    <property type="protein sequence ID" value="QSG13545.1"/>
    <property type="molecule type" value="Genomic_DNA"/>
</dbReference>
<gene>
    <name evidence="1" type="ORF">HSBGL_4131</name>
</gene>
<reference evidence="1" key="1">
    <citation type="submission" date="2020-11" db="EMBL/GenBank/DDBJ databases">
        <title>Carbohydrate-dependent, anaerobic sulfur respiration: A novel catabolism in halophilic archaea.</title>
        <authorList>
            <person name="Sorokin D.Y."/>
            <person name="Messina E."/>
            <person name="Smedile F."/>
            <person name="La Cono V."/>
            <person name="Hallsworth J.E."/>
            <person name="Yakimov M.M."/>
        </authorList>
    </citation>
    <scope>NUCLEOTIDE SEQUENCE</scope>
    <source>
        <strain evidence="1">HSR-Bgl</strain>
        <plasmid evidence="1">pHSR-Bgl01</plasmid>
    </source>
</reference>
<evidence type="ECO:0000313" key="1">
    <source>
        <dbReference type="EMBL" id="QSG13545.1"/>
    </source>
</evidence>
<organism evidence="1 2">
    <name type="scientific">Halapricum desulfuricans</name>
    <dbReference type="NCBI Taxonomy" id="2841257"/>
    <lineage>
        <taxon>Archaea</taxon>
        <taxon>Methanobacteriati</taxon>
        <taxon>Methanobacteriota</taxon>
        <taxon>Stenosarchaea group</taxon>
        <taxon>Halobacteria</taxon>
        <taxon>Halobacteriales</taxon>
        <taxon>Haloarculaceae</taxon>
        <taxon>Halapricum</taxon>
    </lineage>
</organism>
<proteinExistence type="predicted"/>
<dbReference type="Proteomes" id="UP000663305">
    <property type="component" value="Plasmid pHSR-Bgl01"/>
</dbReference>
<accession>A0A897NQ03</accession>
<name>A0A897NQ03_9EURY</name>
<evidence type="ECO:0000313" key="2">
    <source>
        <dbReference type="Proteomes" id="UP000663305"/>
    </source>
</evidence>
<sequence length="45" mass="5295">MIAANERFVQDTLNKLQQVDSNNPPQKVENYGIEITFEKWARQMV</sequence>
<dbReference type="AlphaFoldDB" id="A0A897NQ03"/>
<protein>
    <submittedName>
        <fullName evidence="1">Uncharacterized protein</fullName>
    </submittedName>
</protein>
<geneLocation type="plasmid" evidence="1 2">
    <name>pHSR-Bgl01</name>
</geneLocation>